<accession>A0ABX7P5M0</accession>
<name>A0ABX7P5M0_9BACT</name>
<evidence type="ECO:0000256" key="1">
    <source>
        <dbReference type="SAM" id="SignalP"/>
    </source>
</evidence>
<keyword evidence="3" id="KW-1185">Reference proteome</keyword>
<dbReference type="EMBL" id="CP071090">
    <property type="protein sequence ID" value="QSQ25761.1"/>
    <property type="molecule type" value="Genomic_DNA"/>
</dbReference>
<sequence>MNLSPTRLLALAAGLILLACGGTPTSDESPGEPRPTRDANVYCYSVCGDHYCDVNNEAYSCPQDCGSATCGDHVCCNETPSLCPEDCPYAADYCYFTPMSLTGPAPERISGELERPRFTPSLICVPECGDHLCDVNSEAYSCPEDCGSNTCGDHVCCNENPSVCPEDCPYAADYCYFTPMN</sequence>
<evidence type="ECO:0008006" key="4">
    <source>
        <dbReference type="Google" id="ProtNLM"/>
    </source>
</evidence>
<reference evidence="2 3" key="1">
    <citation type="submission" date="2021-02" db="EMBL/GenBank/DDBJ databases">
        <title>De Novo genome assembly of isolated myxobacteria.</title>
        <authorList>
            <person name="Stevens D.C."/>
        </authorList>
    </citation>
    <scope>NUCLEOTIDE SEQUENCE [LARGE SCALE GENOMIC DNA]</scope>
    <source>
        <strain evidence="3">SCPEA02</strain>
    </source>
</reference>
<evidence type="ECO:0000313" key="3">
    <source>
        <dbReference type="Proteomes" id="UP000662747"/>
    </source>
</evidence>
<proteinExistence type="predicted"/>
<evidence type="ECO:0000313" key="2">
    <source>
        <dbReference type="EMBL" id="QSQ25761.1"/>
    </source>
</evidence>
<dbReference type="Proteomes" id="UP000662747">
    <property type="component" value="Chromosome"/>
</dbReference>
<organism evidence="2 3">
    <name type="scientific">Pyxidicoccus parkwayensis</name>
    <dbReference type="NCBI Taxonomy" id="2813578"/>
    <lineage>
        <taxon>Bacteria</taxon>
        <taxon>Pseudomonadati</taxon>
        <taxon>Myxococcota</taxon>
        <taxon>Myxococcia</taxon>
        <taxon>Myxococcales</taxon>
        <taxon>Cystobacterineae</taxon>
        <taxon>Myxococcaceae</taxon>
        <taxon>Pyxidicoccus</taxon>
    </lineage>
</organism>
<keyword evidence="1" id="KW-0732">Signal</keyword>
<protein>
    <recommendedName>
        <fullName evidence="4">Lipoprotein</fullName>
    </recommendedName>
</protein>
<feature type="chain" id="PRO_5046366105" description="Lipoprotein" evidence="1">
    <location>
        <begin position="22"/>
        <end position="181"/>
    </location>
</feature>
<dbReference type="PROSITE" id="PS51257">
    <property type="entry name" value="PROKAR_LIPOPROTEIN"/>
    <property type="match status" value="1"/>
</dbReference>
<dbReference type="RefSeq" id="WP_206727312.1">
    <property type="nucleotide sequence ID" value="NZ_CP071090.1"/>
</dbReference>
<gene>
    <name evidence="2" type="ORF">JY651_12855</name>
</gene>
<feature type="signal peptide" evidence="1">
    <location>
        <begin position="1"/>
        <end position="21"/>
    </location>
</feature>